<reference evidence="7" key="1">
    <citation type="submission" date="2019-06" db="EMBL/GenBank/DDBJ databases">
        <title>The complete genome of Emcibacter congregatus ZYLT.</title>
        <authorList>
            <person name="Zhao Z."/>
        </authorList>
    </citation>
    <scope>NUCLEOTIDE SEQUENCE [LARGE SCALE GENOMIC DNA]</scope>
    <source>
        <strain evidence="7">MCCC 1A06723</strain>
    </source>
</reference>
<dbReference type="InterPro" id="IPR036388">
    <property type="entry name" value="WH-like_DNA-bd_sf"/>
</dbReference>
<dbReference type="InterPro" id="IPR037402">
    <property type="entry name" value="YidZ_PBP2"/>
</dbReference>
<name>A0A501PT31_9PROT</name>
<comment type="similarity">
    <text evidence="1">Belongs to the LysR transcriptional regulatory family.</text>
</comment>
<dbReference type="RefSeq" id="WP_139938533.1">
    <property type="nucleotide sequence ID" value="NZ_JBHSYP010000022.1"/>
</dbReference>
<keyword evidence="7" id="KW-1185">Reference proteome</keyword>
<dbReference type="OrthoDB" id="8339333at2"/>
<dbReference type="Gene3D" id="3.40.190.10">
    <property type="entry name" value="Periplasmic binding protein-like II"/>
    <property type="match status" value="2"/>
</dbReference>
<dbReference type="Proteomes" id="UP000319148">
    <property type="component" value="Unassembled WGS sequence"/>
</dbReference>
<dbReference type="InterPro" id="IPR005119">
    <property type="entry name" value="LysR_subst-bd"/>
</dbReference>
<dbReference type="InterPro" id="IPR050389">
    <property type="entry name" value="LysR-type_TF"/>
</dbReference>
<dbReference type="CDD" id="cd08417">
    <property type="entry name" value="PBP2_Nitroaromatics_like"/>
    <property type="match status" value="1"/>
</dbReference>
<dbReference type="AlphaFoldDB" id="A0A501PT31"/>
<comment type="caution">
    <text evidence="6">The sequence shown here is derived from an EMBL/GenBank/DDBJ whole genome shotgun (WGS) entry which is preliminary data.</text>
</comment>
<dbReference type="Pfam" id="PF03466">
    <property type="entry name" value="LysR_substrate"/>
    <property type="match status" value="1"/>
</dbReference>
<evidence type="ECO:0000256" key="1">
    <source>
        <dbReference type="ARBA" id="ARBA00009437"/>
    </source>
</evidence>
<accession>A0A501PT31</accession>
<dbReference type="Gene3D" id="1.10.10.10">
    <property type="entry name" value="Winged helix-like DNA-binding domain superfamily/Winged helix DNA-binding domain"/>
    <property type="match status" value="1"/>
</dbReference>
<dbReference type="SUPFAM" id="SSF53850">
    <property type="entry name" value="Periplasmic binding protein-like II"/>
    <property type="match status" value="1"/>
</dbReference>
<dbReference type="GO" id="GO:0003677">
    <property type="term" value="F:DNA binding"/>
    <property type="evidence" value="ECO:0007669"/>
    <property type="project" value="UniProtKB-KW"/>
</dbReference>
<dbReference type="PANTHER" id="PTHR30118">
    <property type="entry name" value="HTH-TYPE TRANSCRIPTIONAL REGULATOR LEUO-RELATED"/>
    <property type="match status" value="1"/>
</dbReference>
<evidence type="ECO:0000313" key="7">
    <source>
        <dbReference type="Proteomes" id="UP000319148"/>
    </source>
</evidence>
<dbReference type="InterPro" id="IPR036390">
    <property type="entry name" value="WH_DNA-bd_sf"/>
</dbReference>
<dbReference type="SUPFAM" id="SSF46785">
    <property type="entry name" value="Winged helix' DNA-binding domain"/>
    <property type="match status" value="1"/>
</dbReference>
<evidence type="ECO:0000256" key="3">
    <source>
        <dbReference type="ARBA" id="ARBA00023125"/>
    </source>
</evidence>
<organism evidence="6 7">
    <name type="scientific">Emcibacter nanhaiensis</name>
    <dbReference type="NCBI Taxonomy" id="1505037"/>
    <lineage>
        <taxon>Bacteria</taxon>
        <taxon>Pseudomonadati</taxon>
        <taxon>Pseudomonadota</taxon>
        <taxon>Alphaproteobacteria</taxon>
        <taxon>Emcibacterales</taxon>
        <taxon>Emcibacteraceae</taxon>
        <taxon>Emcibacter</taxon>
    </lineage>
</organism>
<feature type="domain" description="HTH lysR-type" evidence="5">
    <location>
        <begin position="6"/>
        <end position="63"/>
    </location>
</feature>
<proteinExistence type="inferred from homology"/>
<evidence type="ECO:0000259" key="5">
    <source>
        <dbReference type="PROSITE" id="PS50931"/>
    </source>
</evidence>
<keyword evidence="2" id="KW-0805">Transcription regulation</keyword>
<keyword evidence="3" id="KW-0238">DNA-binding</keyword>
<dbReference type="PANTHER" id="PTHR30118:SF6">
    <property type="entry name" value="HTH-TYPE TRANSCRIPTIONAL REGULATOR LEUO"/>
    <property type="match status" value="1"/>
</dbReference>
<keyword evidence="4" id="KW-0804">Transcription</keyword>
<evidence type="ECO:0000256" key="2">
    <source>
        <dbReference type="ARBA" id="ARBA00023015"/>
    </source>
</evidence>
<dbReference type="InterPro" id="IPR000847">
    <property type="entry name" value="LysR_HTH_N"/>
</dbReference>
<sequence>MHLKGLDLNLLIILDALLKERNVTKAADRVCISQPAASAALSKLRHFTGDELLQKVGRTFVLTPRAQALVKPVEDILRQIEKTMIPSPDFDPARVDRTFKIAMSSYVGNLLTDGIMDKLINVYPKISLDVESLRTDSVARVKEGKIDFCIATLPTAFLDWPEAREEYNYSFLFEDEWVVLASAENDLVTNNLTFEEFCALPYIETRLGRNLRTPIDQILDCKNRRPQTRLSVPHFELAITHTMHSDCITVVPSMLVNDLERPFLKMVRVPFETPTIEEHLIWDARNEDEPDIKWFRELLMEITLELGHSTLHNIQGSVPVISVAN</sequence>
<evidence type="ECO:0000313" key="6">
    <source>
        <dbReference type="EMBL" id="TPD63212.1"/>
    </source>
</evidence>
<dbReference type="EMBL" id="VFIY01000004">
    <property type="protein sequence ID" value="TPD63212.1"/>
    <property type="molecule type" value="Genomic_DNA"/>
</dbReference>
<protein>
    <submittedName>
        <fullName evidence="6">LysR family transcriptional regulator</fullName>
    </submittedName>
</protein>
<dbReference type="GO" id="GO:0003700">
    <property type="term" value="F:DNA-binding transcription factor activity"/>
    <property type="evidence" value="ECO:0007669"/>
    <property type="project" value="InterPro"/>
</dbReference>
<dbReference type="PROSITE" id="PS50931">
    <property type="entry name" value="HTH_LYSR"/>
    <property type="match status" value="1"/>
</dbReference>
<evidence type="ECO:0000256" key="4">
    <source>
        <dbReference type="ARBA" id="ARBA00023163"/>
    </source>
</evidence>
<dbReference type="Pfam" id="PF00126">
    <property type="entry name" value="HTH_1"/>
    <property type="match status" value="1"/>
</dbReference>
<gene>
    <name evidence="6" type="ORF">FIV46_03820</name>
</gene>